<proteinExistence type="predicted"/>
<dbReference type="RefSeq" id="WP_158060249.1">
    <property type="nucleotide sequence ID" value="NZ_CP044427.1"/>
</dbReference>
<keyword evidence="1" id="KW-0812">Transmembrane</keyword>
<dbReference type="EMBL" id="CP044427">
    <property type="protein sequence ID" value="QFG67857.1"/>
    <property type="molecule type" value="Genomic_DNA"/>
</dbReference>
<feature type="transmembrane region" description="Helical" evidence="1">
    <location>
        <begin position="186"/>
        <end position="208"/>
    </location>
</feature>
<dbReference type="KEGG" id="serw:FY030_03165"/>
<protein>
    <submittedName>
        <fullName evidence="2">Uncharacterized protein</fullName>
    </submittedName>
</protein>
<name>A0A5J6V2E9_9MICO</name>
<evidence type="ECO:0000313" key="2">
    <source>
        <dbReference type="EMBL" id="QFG67857.1"/>
    </source>
</evidence>
<dbReference type="AlphaFoldDB" id="A0A5J6V2E9"/>
<gene>
    <name evidence="2" type="ORF">FY030_03165</name>
</gene>
<organism evidence="2 3">
    <name type="scientific">Ornithinimicrobium pratense</name>
    <dbReference type="NCBI Taxonomy" id="2593973"/>
    <lineage>
        <taxon>Bacteria</taxon>
        <taxon>Bacillati</taxon>
        <taxon>Actinomycetota</taxon>
        <taxon>Actinomycetes</taxon>
        <taxon>Micrococcales</taxon>
        <taxon>Ornithinimicrobiaceae</taxon>
        <taxon>Ornithinimicrobium</taxon>
    </lineage>
</organism>
<feature type="transmembrane region" description="Helical" evidence="1">
    <location>
        <begin position="232"/>
        <end position="256"/>
    </location>
</feature>
<reference evidence="2 3" key="1">
    <citation type="submission" date="2019-09" db="EMBL/GenBank/DDBJ databases">
        <title>Serinicoccus pratensis sp. nov., isolated from meadow soil.</title>
        <authorList>
            <person name="Zhang W."/>
        </authorList>
    </citation>
    <scope>NUCLEOTIDE SEQUENCE [LARGE SCALE GENOMIC DNA]</scope>
    <source>
        <strain evidence="2 3">W204</strain>
    </source>
</reference>
<keyword evidence="3" id="KW-1185">Reference proteome</keyword>
<keyword evidence="1" id="KW-1133">Transmembrane helix</keyword>
<sequence length="257" mass="26908">MNSKATRATGPMVERIFGDPGAIAPSVEKAWRDDFIIELRLRSLPGEAIGDALMTVESHVAESGEKAQDAFGEAKTYAREVAAATGTAARGWSVSAATVASTLLGLAGMLLSVRAFGSWLDGEPIGVTTGELVGLAVLILLASTLFFTATLRMLVEHRWLALPVPALLVGGLVGLHIALDEPLFELPALAVGVAGVLSLTASVLLSWVEEPAGLDQVTAPGQAPTVTTKSRMAAVLIFPLMTLGLFIFTWVLHLIVT</sequence>
<dbReference type="Proteomes" id="UP000326546">
    <property type="component" value="Chromosome"/>
</dbReference>
<feature type="transmembrane region" description="Helical" evidence="1">
    <location>
        <begin position="132"/>
        <end position="154"/>
    </location>
</feature>
<feature type="transmembrane region" description="Helical" evidence="1">
    <location>
        <begin position="160"/>
        <end position="179"/>
    </location>
</feature>
<evidence type="ECO:0000256" key="1">
    <source>
        <dbReference type="SAM" id="Phobius"/>
    </source>
</evidence>
<feature type="transmembrane region" description="Helical" evidence="1">
    <location>
        <begin position="92"/>
        <end position="111"/>
    </location>
</feature>
<accession>A0A5J6V2E9</accession>
<dbReference type="OrthoDB" id="5192631at2"/>
<keyword evidence="1" id="KW-0472">Membrane</keyword>
<evidence type="ECO:0000313" key="3">
    <source>
        <dbReference type="Proteomes" id="UP000326546"/>
    </source>
</evidence>